<keyword evidence="5" id="KW-0221">Differentiation</keyword>
<dbReference type="CDD" id="cd04031">
    <property type="entry name" value="C2A_RIM1alpha"/>
    <property type="match status" value="1"/>
</dbReference>
<feature type="region of interest" description="Disordered" evidence="10">
    <location>
        <begin position="841"/>
        <end position="950"/>
    </location>
</feature>
<dbReference type="CDD" id="cd04028">
    <property type="entry name" value="C2B_RIM1alpha"/>
    <property type="match status" value="1"/>
</dbReference>
<organism evidence="15 16">
    <name type="scientific">Monopterus albus</name>
    <name type="common">Swamp eel</name>
    <dbReference type="NCBI Taxonomy" id="43700"/>
    <lineage>
        <taxon>Eukaryota</taxon>
        <taxon>Metazoa</taxon>
        <taxon>Chordata</taxon>
        <taxon>Craniata</taxon>
        <taxon>Vertebrata</taxon>
        <taxon>Euteleostomi</taxon>
        <taxon>Actinopterygii</taxon>
        <taxon>Neopterygii</taxon>
        <taxon>Teleostei</taxon>
        <taxon>Neoteleostei</taxon>
        <taxon>Acanthomorphata</taxon>
        <taxon>Anabantaria</taxon>
        <taxon>Synbranchiformes</taxon>
        <taxon>Synbranchidae</taxon>
        <taxon>Monopterus</taxon>
    </lineage>
</organism>
<feature type="domain" description="PDZ" evidence="12">
    <location>
        <begin position="563"/>
        <end position="655"/>
    </location>
</feature>
<proteinExistence type="predicted"/>
<dbReference type="Gene3D" id="3.30.40.10">
    <property type="entry name" value="Zinc/RING finger domain, C3HC4 (zinc finger)"/>
    <property type="match status" value="1"/>
</dbReference>
<feature type="compositionally biased region" description="Basic and acidic residues" evidence="10">
    <location>
        <begin position="855"/>
        <end position="876"/>
    </location>
</feature>
<dbReference type="Ensembl" id="ENSMALT00000007542.1">
    <property type="protein sequence ID" value="ENSMALP00000007389.1"/>
    <property type="gene ID" value="ENSMALG00000005169.1"/>
</dbReference>
<dbReference type="InterPro" id="IPR011011">
    <property type="entry name" value="Znf_FYVE_PHD"/>
</dbReference>
<dbReference type="InterPro" id="IPR035892">
    <property type="entry name" value="C2_domain_sf"/>
</dbReference>
<evidence type="ECO:0000256" key="7">
    <source>
        <dbReference type="ARBA" id="ARBA00023018"/>
    </source>
</evidence>
<dbReference type="Pfam" id="PF00168">
    <property type="entry name" value="C2"/>
    <property type="match status" value="2"/>
</dbReference>
<dbReference type="Pfam" id="PF00595">
    <property type="entry name" value="PDZ"/>
    <property type="match status" value="1"/>
</dbReference>
<evidence type="ECO:0000256" key="9">
    <source>
        <dbReference type="PROSITE-ProRule" id="PRU00091"/>
    </source>
</evidence>
<feature type="compositionally biased region" description="Pro residues" evidence="10">
    <location>
        <begin position="10"/>
        <end position="21"/>
    </location>
</feature>
<feature type="compositionally biased region" description="Gly residues" evidence="10">
    <location>
        <begin position="373"/>
        <end position="384"/>
    </location>
</feature>
<dbReference type="GO" id="GO:0008270">
    <property type="term" value="F:zinc ion binding"/>
    <property type="evidence" value="ECO:0007669"/>
    <property type="project" value="UniProtKB-KW"/>
</dbReference>
<feature type="compositionally biased region" description="Basic and acidic residues" evidence="10">
    <location>
        <begin position="341"/>
        <end position="350"/>
    </location>
</feature>
<dbReference type="PROSITE" id="PS50004">
    <property type="entry name" value="C2"/>
    <property type="match status" value="2"/>
</dbReference>
<feature type="compositionally biased region" description="Basic and acidic residues" evidence="10">
    <location>
        <begin position="462"/>
        <end position="476"/>
    </location>
</feature>
<feature type="region of interest" description="Disordered" evidence="10">
    <location>
        <begin position="660"/>
        <end position="695"/>
    </location>
</feature>
<keyword evidence="3" id="KW-0677">Repeat</keyword>
<dbReference type="InterPro" id="IPR054386">
    <property type="entry name" value="RIM_Znf"/>
</dbReference>
<dbReference type="PROSITE" id="PS50106">
    <property type="entry name" value="PDZ"/>
    <property type="match status" value="1"/>
</dbReference>
<dbReference type="FunFam" id="2.60.40.150:FF:000001">
    <property type="entry name" value="Regulating synaptic membrane exocytosis 3, isoform CRA_a"/>
    <property type="match status" value="1"/>
</dbReference>
<dbReference type="FunFam" id="2.60.40.150:FF:000003">
    <property type="entry name" value="Regulating synaptic membrane exocytosis protein 2"/>
    <property type="match status" value="1"/>
</dbReference>
<dbReference type="InterPro" id="IPR039032">
    <property type="entry name" value="Rim-like"/>
</dbReference>
<feature type="domain" description="C2" evidence="11">
    <location>
        <begin position="707"/>
        <end position="830"/>
    </location>
</feature>
<feature type="domain" description="FYVE-type" evidence="13">
    <location>
        <begin position="84"/>
        <end position="144"/>
    </location>
</feature>
<feature type="region of interest" description="Disordered" evidence="10">
    <location>
        <begin position="1"/>
        <end position="27"/>
    </location>
</feature>
<feature type="compositionally biased region" description="Gly residues" evidence="10">
    <location>
        <begin position="421"/>
        <end position="434"/>
    </location>
</feature>
<accession>A0A3Q3IQK9</accession>
<feature type="compositionally biased region" description="Basic and acidic residues" evidence="10">
    <location>
        <begin position="1097"/>
        <end position="1119"/>
    </location>
</feature>
<evidence type="ECO:0000256" key="2">
    <source>
        <dbReference type="ARBA" id="ARBA00022723"/>
    </source>
</evidence>
<feature type="compositionally biased region" description="Polar residues" evidence="10">
    <location>
        <begin position="185"/>
        <end position="198"/>
    </location>
</feature>
<feature type="compositionally biased region" description="Basic and acidic residues" evidence="10">
    <location>
        <begin position="401"/>
        <end position="415"/>
    </location>
</feature>
<evidence type="ECO:0000256" key="6">
    <source>
        <dbReference type="ARBA" id="ARBA00022833"/>
    </source>
</evidence>
<dbReference type="GO" id="GO:0042391">
    <property type="term" value="P:regulation of membrane potential"/>
    <property type="evidence" value="ECO:0007669"/>
    <property type="project" value="TreeGrafter"/>
</dbReference>
<feature type="compositionally biased region" description="Basic and acidic residues" evidence="10">
    <location>
        <begin position="917"/>
        <end position="942"/>
    </location>
</feature>
<keyword evidence="7" id="KW-0770">Synapse</keyword>
<feature type="compositionally biased region" description="Basic and acidic residues" evidence="10">
    <location>
        <begin position="298"/>
        <end position="330"/>
    </location>
</feature>
<evidence type="ECO:0000256" key="3">
    <source>
        <dbReference type="ARBA" id="ARBA00022737"/>
    </source>
</evidence>
<dbReference type="GO" id="GO:0048167">
    <property type="term" value="P:regulation of synaptic plasticity"/>
    <property type="evidence" value="ECO:0007669"/>
    <property type="project" value="TreeGrafter"/>
</dbReference>
<keyword evidence="4 9" id="KW-0863">Zinc-finger</keyword>
<name>A0A3Q3IQK9_MONAL</name>
<evidence type="ECO:0000256" key="8">
    <source>
        <dbReference type="ARBA" id="ARBA00034103"/>
    </source>
</evidence>
<evidence type="ECO:0000259" key="12">
    <source>
        <dbReference type="PROSITE" id="PS50106"/>
    </source>
</evidence>
<dbReference type="GO" id="GO:0044325">
    <property type="term" value="F:transmembrane transporter binding"/>
    <property type="evidence" value="ECO:0007669"/>
    <property type="project" value="TreeGrafter"/>
</dbReference>
<dbReference type="PROSITE" id="PS50916">
    <property type="entry name" value="RABBD"/>
    <property type="match status" value="1"/>
</dbReference>
<evidence type="ECO:0000256" key="5">
    <source>
        <dbReference type="ARBA" id="ARBA00022782"/>
    </source>
</evidence>
<sequence length="1475" mass="163145">MSASVGPQGGPRPPTVPPSMPDLPDLSHLTEEERKIIMAVMARQKEEEEKEQAMLKTLHKQFESYKQEVRRIGADTRRQQTQQKDDAPTCGICHKTKFADGCGHLCSYCQTKFCARCGGRVSLRSNNEDKVVMWVCNLCRKQQEILTKSGEWFSGSGVRPGGLSTSLNDPAMKGEDQRDRKLLRSRSQAPPSTTNTNAGLDGTQPPTGVTGAKGADTMPGSRSQSEPPREKKRPVSLHEQNVKRGTGRGRGRRPAGKLSSQLSLDERMAPGERGERRLGDGRRLEKIHSQEYEDGEDNFGHSEIHRRQPEDEEQREQQRREEEFQNRYRSDPNLARYPVKPQKEEQEMRMHAKVSKVRHERRHSDLAINEVGLGPGEGGGGGGSAREVPENRLARRGGGGEGDRKAVLENHRAYSVDRTVGVGGGAPSAGGGVRSGPQPGETVPPDWGPNKGRLESGTTWTPRDKGGDKLLRKDSQSSDQSESLRPPPPRSYKSKRGVNKRQMSISSSEEEGGSTPEYTSCEDVDMESVSEKGDWDCHPLDPAVWHHPVSWQPSKEGDHLIGRITLSKRSAMPREAGSLLGLKVVGGKMTQTGRLGAFITKVKKGSLADVVGHLRAGDEVLQWNGKSLPGATKKEVYNIILESKSQPQVEIVVSRPIGDIPRIPESSHPPLESTGSSSFESQKMDRPSISVMSPTSPGTLRDLPLVLPGQLSVKLWYDKVGHQLIVNVLQAIDLPSRPDGRPRNPYVKMYFLPDRSDKSKRRTKTVKKSAEPKWNQTFIYSHVHRRDFRERMLEITVWDQPRVQEEESEFLGEILIELETALLDDIPHWYKLQTHDVSSIPLPQPSPYLPRRHGHGDSPSKKLQSAERNSRERDRGSTLAVPEQQRPVQHRSRSVSPHREDSCRARSRPAHVPMQRSLDEIHQNHHPSPYHDSRLERQRSGDSDYEYSEDSEVLDMHRSIRGGSAECLHTNSDLQPSLDRVRSASTTCLRPDTNFHSFDRDSRIQPTSILRGSRGRGGPLRPFGQTALAGSCPNSPRLDRAHTHGSPSPPMGTPSSGRRGRQLPQLPAKSSSIEQALAVEERARQLQMKVHSYRPSSSRDHETDLKTKREMYAEQRRSSDNMSARSSDSDMSDVSALSRASSASRLSSTSYMSVQSERPGGRLSRQIRSSMGLSMLKSSSVSGEIYTQERNDGSQSDTALGTVGGGSKKRRSSLSARVVAIVGNRRSRSTSQISGPERKSKKEKGTPIQRSTETGMAVELTRNMSRQPSKESNNGSINSCNSEGNLIFSGVNLGASSQFSDFLDGLGPAQLVGRQTLATPAIGDIQIGMMEKKGHLEVEVIRARGLVQKAGSKSLPAPYVKVYLLNNGAYVAKKKTKIARKTLDPLYQQALLFEESPQGKVLQVIVWGDYGRMDHKSFMGVAQILLEELDLSSTVIGWYKLFPPSSLVDPTLASITRRASQTSLDSSSGPPGVRS</sequence>
<keyword evidence="6" id="KW-0862">Zinc</keyword>
<dbReference type="PROSITE" id="PS50178">
    <property type="entry name" value="ZF_FYVE"/>
    <property type="match status" value="1"/>
</dbReference>
<dbReference type="GO" id="GO:0048788">
    <property type="term" value="C:cytoskeleton of presynaptic active zone"/>
    <property type="evidence" value="ECO:0007669"/>
    <property type="project" value="TreeGrafter"/>
</dbReference>
<protein>
    <recommendedName>
        <fullName evidence="17">Regulating synaptic membrane exocytosis 1</fullName>
    </recommendedName>
</protein>
<dbReference type="PANTHER" id="PTHR12157:SF18">
    <property type="entry name" value="REGULATING SYNAPTIC MEMBRANE EXOCYTOSIS PROTEIN 1"/>
    <property type="match status" value="1"/>
</dbReference>
<feature type="compositionally biased region" description="Low complexity" evidence="10">
    <location>
        <begin position="1132"/>
        <end position="1148"/>
    </location>
</feature>
<dbReference type="GO" id="GO:0042734">
    <property type="term" value="C:presynaptic membrane"/>
    <property type="evidence" value="ECO:0007669"/>
    <property type="project" value="TreeGrafter"/>
</dbReference>
<dbReference type="Proteomes" id="UP000261600">
    <property type="component" value="Unplaced"/>
</dbReference>
<dbReference type="InterPro" id="IPR000008">
    <property type="entry name" value="C2_dom"/>
</dbReference>
<evidence type="ECO:0008006" key="17">
    <source>
        <dbReference type="Google" id="ProtNLM"/>
    </source>
</evidence>
<dbReference type="PANTHER" id="PTHR12157">
    <property type="entry name" value="REGULATING SYNAPTIC MEMBRANE EXOCYTOSIS PROTEIN"/>
    <property type="match status" value="1"/>
</dbReference>
<dbReference type="SMART" id="SM00239">
    <property type="entry name" value="C2"/>
    <property type="match status" value="2"/>
</dbReference>
<feature type="domain" description="C2" evidence="11">
    <location>
        <begin position="1321"/>
        <end position="1439"/>
    </location>
</feature>
<evidence type="ECO:0000259" key="14">
    <source>
        <dbReference type="PROSITE" id="PS50916"/>
    </source>
</evidence>
<dbReference type="InterPro" id="IPR036034">
    <property type="entry name" value="PDZ_sf"/>
</dbReference>
<dbReference type="GO" id="GO:0048791">
    <property type="term" value="P:calcium ion-regulated exocytosis of neurotransmitter"/>
    <property type="evidence" value="ECO:0007669"/>
    <property type="project" value="TreeGrafter"/>
</dbReference>
<evidence type="ECO:0000259" key="13">
    <source>
        <dbReference type="PROSITE" id="PS50178"/>
    </source>
</evidence>
<dbReference type="Gene3D" id="2.60.40.150">
    <property type="entry name" value="C2 domain"/>
    <property type="match status" value="2"/>
</dbReference>
<dbReference type="GO" id="GO:0006886">
    <property type="term" value="P:intracellular protein transport"/>
    <property type="evidence" value="ECO:0007669"/>
    <property type="project" value="InterPro"/>
</dbReference>
<feature type="region of interest" description="Disordered" evidence="10">
    <location>
        <begin position="991"/>
        <end position="1073"/>
    </location>
</feature>
<feature type="compositionally biased region" description="Basic residues" evidence="10">
    <location>
        <begin position="351"/>
        <end position="361"/>
    </location>
</feature>
<feature type="region of interest" description="Disordered" evidence="10">
    <location>
        <begin position="152"/>
        <end position="520"/>
    </location>
</feature>
<keyword evidence="16" id="KW-1185">Reference proteome</keyword>
<evidence type="ECO:0000313" key="16">
    <source>
        <dbReference type="Proteomes" id="UP000261600"/>
    </source>
</evidence>
<dbReference type="SMART" id="SM00228">
    <property type="entry name" value="PDZ"/>
    <property type="match status" value="1"/>
</dbReference>
<dbReference type="InterPro" id="IPR001478">
    <property type="entry name" value="PDZ"/>
</dbReference>
<dbReference type="CDD" id="cd06714">
    <property type="entry name" value="PDZ_RIM-like"/>
    <property type="match status" value="1"/>
</dbReference>
<evidence type="ECO:0000256" key="1">
    <source>
        <dbReference type="ARBA" id="ARBA00022553"/>
    </source>
</evidence>
<evidence type="ECO:0000256" key="4">
    <source>
        <dbReference type="ARBA" id="ARBA00022771"/>
    </source>
</evidence>
<evidence type="ECO:0000313" key="15">
    <source>
        <dbReference type="Ensembl" id="ENSMALP00000007389.1"/>
    </source>
</evidence>
<feature type="region of interest" description="Disordered" evidence="10">
    <location>
        <begin position="1086"/>
        <end position="1278"/>
    </location>
</feature>
<feature type="compositionally biased region" description="Polar residues" evidence="10">
    <location>
        <begin position="1262"/>
        <end position="1278"/>
    </location>
</feature>
<dbReference type="GO" id="GO:0031267">
    <property type="term" value="F:small GTPase binding"/>
    <property type="evidence" value="ECO:0007669"/>
    <property type="project" value="InterPro"/>
</dbReference>
<feature type="compositionally biased region" description="Low complexity" evidence="10">
    <location>
        <begin position="1169"/>
        <end position="1183"/>
    </location>
</feature>
<evidence type="ECO:0000256" key="10">
    <source>
        <dbReference type="SAM" id="MobiDB-lite"/>
    </source>
</evidence>
<dbReference type="SUPFAM" id="SSF49562">
    <property type="entry name" value="C2 domain (Calcium/lipid-binding domain, CaLB)"/>
    <property type="match status" value="2"/>
</dbReference>
<reference evidence="15" key="1">
    <citation type="submission" date="2025-08" db="UniProtKB">
        <authorList>
            <consortium name="Ensembl"/>
        </authorList>
    </citation>
    <scope>IDENTIFICATION</scope>
</reference>
<evidence type="ECO:0000259" key="11">
    <source>
        <dbReference type="PROSITE" id="PS50004"/>
    </source>
</evidence>
<dbReference type="FunFam" id="2.30.42.10:FF:000003">
    <property type="entry name" value="Regulating synaptic membrane exocytosis protein 1, putative"/>
    <property type="match status" value="1"/>
</dbReference>
<dbReference type="InterPro" id="IPR010911">
    <property type="entry name" value="Rab_BD"/>
</dbReference>
<dbReference type="Pfam" id="PF22601">
    <property type="entry name" value="RIM2a_ZnF"/>
    <property type="match status" value="1"/>
</dbReference>
<dbReference type="InterPro" id="IPR013083">
    <property type="entry name" value="Znf_RING/FYVE/PHD"/>
</dbReference>
<dbReference type="GO" id="GO:2000300">
    <property type="term" value="P:regulation of synaptic vesicle exocytosis"/>
    <property type="evidence" value="ECO:0007669"/>
    <property type="project" value="TreeGrafter"/>
</dbReference>
<dbReference type="GO" id="GO:0050806">
    <property type="term" value="P:positive regulation of synaptic transmission"/>
    <property type="evidence" value="ECO:0007669"/>
    <property type="project" value="TreeGrafter"/>
</dbReference>
<comment type="subcellular location">
    <subcellularLocation>
        <location evidence="8">Synapse</location>
    </subcellularLocation>
</comment>
<feature type="compositionally biased region" description="Basic and acidic residues" evidence="10">
    <location>
        <begin position="1236"/>
        <end position="1245"/>
    </location>
</feature>
<keyword evidence="2" id="KW-0479">Metal-binding</keyword>
<feature type="compositionally biased region" description="Basic and acidic residues" evidence="10">
    <location>
        <begin position="264"/>
        <end position="291"/>
    </location>
</feature>
<dbReference type="InterPro" id="IPR017455">
    <property type="entry name" value="Znf_FYVE-rel"/>
</dbReference>
<dbReference type="SUPFAM" id="SSF57903">
    <property type="entry name" value="FYVE/PHD zinc finger"/>
    <property type="match status" value="1"/>
</dbReference>
<reference evidence="15" key="2">
    <citation type="submission" date="2025-09" db="UniProtKB">
        <authorList>
            <consortium name="Ensembl"/>
        </authorList>
    </citation>
    <scope>IDENTIFICATION</scope>
</reference>
<feature type="compositionally biased region" description="Basic and acidic residues" evidence="10">
    <location>
        <begin position="172"/>
        <end position="182"/>
    </location>
</feature>
<keyword evidence="1" id="KW-0597">Phosphoprotein</keyword>
<dbReference type="GO" id="GO:0030154">
    <property type="term" value="P:cell differentiation"/>
    <property type="evidence" value="ECO:0007669"/>
    <property type="project" value="UniProtKB-KW"/>
</dbReference>
<dbReference type="Gene3D" id="2.30.42.10">
    <property type="match status" value="1"/>
</dbReference>
<feature type="domain" description="RabBD" evidence="14">
    <location>
        <begin position="23"/>
        <end position="156"/>
    </location>
</feature>
<feature type="compositionally biased region" description="Basic residues" evidence="10">
    <location>
        <begin position="245"/>
        <end position="255"/>
    </location>
</feature>
<dbReference type="SUPFAM" id="SSF50156">
    <property type="entry name" value="PDZ domain-like"/>
    <property type="match status" value="1"/>
</dbReference>
<dbReference type="FunFam" id="3.30.40.10:FF:000044">
    <property type="entry name" value="Regulating synaptic membrane exocytosis protein 2"/>
    <property type="match status" value="1"/>
</dbReference>